<comment type="cofactor">
    <cofactor evidence="1">
        <name>Zn(2+)</name>
        <dbReference type="ChEBI" id="CHEBI:29105"/>
    </cofactor>
</comment>
<feature type="domain" description="CMP/dCMP-type deaminase" evidence="6">
    <location>
        <begin position="4"/>
        <end position="135"/>
    </location>
</feature>
<dbReference type="PROSITE" id="PS00903">
    <property type="entry name" value="CYT_DCMP_DEAMINASES_1"/>
    <property type="match status" value="1"/>
</dbReference>
<dbReference type="Gene3D" id="3.40.140.10">
    <property type="entry name" value="Cytidine Deaminase, domain 2"/>
    <property type="match status" value="1"/>
</dbReference>
<dbReference type="GO" id="GO:0006220">
    <property type="term" value="P:pyrimidine nucleotide metabolic process"/>
    <property type="evidence" value="ECO:0007669"/>
    <property type="project" value="InterPro"/>
</dbReference>
<evidence type="ECO:0000256" key="3">
    <source>
        <dbReference type="ARBA" id="ARBA00022723"/>
    </source>
</evidence>
<evidence type="ECO:0000313" key="8">
    <source>
        <dbReference type="Proteomes" id="UP000050360"/>
    </source>
</evidence>
<dbReference type="GO" id="GO:0008270">
    <property type="term" value="F:zinc ion binding"/>
    <property type="evidence" value="ECO:0007669"/>
    <property type="project" value="InterPro"/>
</dbReference>
<dbReference type="AlphaFoldDB" id="A0A0P8E0E4"/>
<gene>
    <name evidence="7" type="ORF">MPEBLZ_01824</name>
</gene>
<dbReference type="PANTHER" id="PTHR11086:SF18">
    <property type="entry name" value="DEOXYCYTIDYLATE DEAMINASE"/>
    <property type="match status" value="1"/>
</dbReference>
<dbReference type="PROSITE" id="PS51747">
    <property type="entry name" value="CYT_DCMP_DEAMINASES_2"/>
    <property type="match status" value="1"/>
</dbReference>
<evidence type="ECO:0000313" key="7">
    <source>
        <dbReference type="EMBL" id="KPQ43638.1"/>
    </source>
</evidence>
<dbReference type="InterPro" id="IPR002125">
    <property type="entry name" value="CMP_dCMP_dom"/>
</dbReference>
<dbReference type="PIRSF" id="PIRSF006019">
    <property type="entry name" value="dCMP_deaminase"/>
    <property type="match status" value="1"/>
</dbReference>
<dbReference type="InterPro" id="IPR035105">
    <property type="entry name" value="Deoxycytidylate_deaminase_dom"/>
</dbReference>
<evidence type="ECO:0000259" key="6">
    <source>
        <dbReference type="PROSITE" id="PS51747"/>
    </source>
</evidence>
<dbReference type="CDD" id="cd01286">
    <property type="entry name" value="deoxycytidylate_deaminase"/>
    <property type="match status" value="1"/>
</dbReference>
<dbReference type="InterPro" id="IPR016193">
    <property type="entry name" value="Cytidine_deaminase-like"/>
</dbReference>
<keyword evidence="5" id="KW-0862">Zinc</keyword>
<accession>A0A0P8E0E4</accession>
<evidence type="ECO:0000256" key="4">
    <source>
        <dbReference type="ARBA" id="ARBA00022801"/>
    </source>
</evidence>
<dbReference type="GO" id="GO:0004132">
    <property type="term" value="F:dCMP deaminase activity"/>
    <property type="evidence" value="ECO:0007669"/>
    <property type="project" value="InterPro"/>
</dbReference>
<organism evidence="7 8">
    <name type="scientific">Candidatus Methanoperedens nitratireducens</name>
    <dbReference type="NCBI Taxonomy" id="1392998"/>
    <lineage>
        <taxon>Archaea</taxon>
        <taxon>Methanobacteriati</taxon>
        <taxon>Methanobacteriota</taxon>
        <taxon>Stenosarchaea group</taxon>
        <taxon>Methanomicrobia</taxon>
        <taxon>Methanosarcinales</taxon>
        <taxon>ANME-2 cluster</taxon>
        <taxon>Candidatus Methanoperedentaceae</taxon>
        <taxon>Candidatus Methanoperedens</taxon>
    </lineage>
</organism>
<evidence type="ECO:0000256" key="1">
    <source>
        <dbReference type="ARBA" id="ARBA00001947"/>
    </source>
</evidence>
<reference evidence="7 8" key="1">
    <citation type="submission" date="2015-09" db="EMBL/GenBank/DDBJ databases">
        <title>A metagenomics-based metabolic model of nitrate-dependent anaerobic oxidation of methane by Methanoperedens-like archaea.</title>
        <authorList>
            <person name="Arshad A."/>
            <person name="Speth D.R."/>
            <person name="De Graaf R.M."/>
            <person name="Op Den Camp H.J."/>
            <person name="Jetten M.S."/>
            <person name="Welte C.U."/>
        </authorList>
    </citation>
    <scope>NUCLEOTIDE SEQUENCE [LARGE SCALE GENOMIC DNA]</scope>
</reference>
<dbReference type="InterPro" id="IPR016192">
    <property type="entry name" value="APOBEC/CMP_deaminase_Zn-bd"/>
</dbReference>
<name>A0A0P8E0E4_9EURY</name>
<dbReference type="GO" id="GO:0005737">
    <property type="term" value="C:cytoplasm"/>
    <property type="evidence" value="ECO:0007669"/>
    <property type="project" value="TreeGrafter"/>
</dbReference>
<protein>
    <submittedName>
        <fullName evidence="7">dCMP deaminase</fullName>
    </submittedName>
</protein>
<sequence>MRPTLDEYFMEIATIVAKRSTCLRNQVGAVIVKDKRILSTGYNGAPRNLEHCLDIGCIRQQNNIASGTRHELCRAVHAEQNAIIQAALHGVSIENAIVYCTHQPCILCAKMLINSRIEKVVFGTVYPDKESLVFFDKAGVKVEQFTPITHEQ</sequence>
<dbReference type="InterPro" id="IPR016473">
    <property type="entry name" value="dCMP_deaminase"/>
</dbReference>
<dbReference type="PANTHER" id="PTHR11086">
    <property type="entry name" value="DEOXYCYTIDYLATE DEAMINASE-RELATED"/>
    <property type="match status" value="1"/>
</dbReference>
<dbReference type="Proteomes" id="UP000050360">
    <property type="component" value="Unassembled WGS sequence"/>
</dbReference>
<evidence type="ECO:0000256" key="5">
    <source>
        <dbReference type="ARBA" id="ARBA00022833"/>
    </source>
</evidence>
<dbReference type="SUPFAM" id="SSF53927">
    <property type="entry name" value="Cytidine deaminase-like"/>
    <property type="match status" value="1"/>
</dbReference>
<dbReference type="InterPro" id="IPR015517">
    <property type="entry name" value="dCMP_deaminase-rel"/>
</dbReference>
<keyword evidence="3" id="KW-0479">Metal-binding</keyword>
<comment type="similarity">
    <text evidence="2">Belongs to the cytidine and deoxycytidylate deaminase family.</text>
</comment>
<evidence type="ECO:0000256" key="2">
    <source>
        <dbReference type="ARBA" id="ARBA00006576"/>
    </source>
</evidence>
<proteinExistence type="inferred from homology"/>
<dbReference type="EMBL" id="LKCM01000137">
    <property type="protein sequence ID" value="KPQ43638.1"/>
    <property type="molecule type" value="Genomic_DNA"/>
</dbReference>
<comment type="caution">
    <text evidence="7">The sequence shown here is derived from an EMBL/GenBank/DDBJ whole genome shotgun (WGS) entry which is preliminary data.</text>
</comment>
<dbReference type="Pfam" id="PF00383">
    <property type="entry name" value="dCMP_cyt_deam_1"/>
    <property type="match status" value="1"/>
</dbReference>
<keyword evidence="4" id="KW-0378">Hydrolase</keyword>